<accession>Q6AM02</accession>
<keyword evidence="2" id="KW-1185">Reference proteome</keyword>
<dbReference type="EMBL" id="CR522870">
    <property type="protein sequence ID" value="CAG36623.1"/>
    <property type="molecule type" value="Genomic_DNA"/>
</dbReference>
<organism evidence="1 2">
    <name type="scientific">Desulfotalea psychrophila (strain LSv54 / DSM 12343)</name>
    <dbReference type="NCBI Taxonomy" id="177439"/>
    <lineage>
        <taxon>Bacteria</taxon>
        <taxon>Pseudomonadati</taxon>
        <taxon>Thermodesulfobacteriota</taxon>
        <taxon>Desulfobulbia</taxon>
        <taxon>Desulfobulbales</taxon>
        <taxon>Desulfocapsaceae</taxon>
        <taxon>Desulfotalea</taxon>
    </lineage>
</organism>
<sequence length="48" mass="5742">MNSLKFLHITQLNRILCDLGNLSFMRFSFFVKSFRIPVIPHYNKPIDE</sequence>
<name>Q6AM02_DESPS</name>
<dbReference type="AlphaFoldDB" id="Q6AM02"/>
<dbReference type="HOGENOM" id="CLU_3152097_0_0_7"/>
<dbReference type="KEGG" id="dps:DP1894"/>
<evidence type="ECO:0000313" key="2">
    <source>
        <dbReference type="Proteomes" id="UP000000602"/>
    </source>
</evidence>
<dbReference type="Proteomes" id="UP000000602">
    <property type="component" value="Chromosome"/>
</dbReference>
<proteinExistence type="predicted"/>
<reference evidence="2" key="1">
    <citation type="journal article" date="2004" name="Environ. Microbiol.">
        <title>The genome of Desulfotalea psychrophila, a sulfate-reducing bacterium from permanently cold Arctic sediments.</title>
        <authorList>
            <person name="Rabus R."/>
            <person name="Ruepp A."/>
            <person name="Frickey T."/>
            <person name="Rattei T."/>
            <person name="Fartmann B."/>
            <person name="Stark M."/>
            <person name="Bauer M."/>
            <person name="Zibat A."/>
            <person name="Lombardot T."/>
            <person name="Becker I."/>
            <person name="Amann J."/>
            <person name="Gellner K."/>
            <person name="Teeling H."/>
            <person name="Leuschner W.D."/>
            <person name="Gloeckner F.-O."/>
            <person name="Lupas A.N."/>
            <person name="Amann R."/>
            <person name="Klenk H.-P."/>
        </authorList>
    </citation>
    <scope>NUCLEOTIDE SEQUENCE [LARGE SCALE GENOMIC DNA]</scope>
    <source>
        <strain evidence="2">DSM 12343 / LSv54</strain>
    </source>
</reference>
<gene>
    <name evidence="1" type="ordered locus">DP1894</name>
</gene>
<evidence type="ECO:0000313" key="1">
    <source>
        <dbReference type="EMBL" id="CAG36623.1"/>
    </source>
</evidence>
<protein>
    <submittedName>
        <fullName evidence="1">Uncharacterized protein</fullName>
    </submittedName>
</protein>